<dbReference type="Proteomes" id="UP000000226">
    <property type="component" value="Chromosome 7"/>
</dbReference>
<dbReference type="eggNOG" id="ENOG502QUNQ">
    <property type="taxonomic scope" value="Eukaryota"/>
</dbReference>
<evidence type="ECO:0000313" key="3">
    <source>
        <dbReference type="Proteomes" id="UP000000226"/>
    </source>
</evidence>
<name>V7BH41_PHAVU</name>
<dbReference type="SUPFAM" id="SSF53098">
    <property type="entry name" value="Ribonuclease H-like"/>
    <property type="match status" value="1"/>
</dbReference>
<keyword evidence="3" id="KW-1185">Reference proteome</keyword>
<sequence length="491" mass="56839">MTATTTATTTTTTTANGNYDSDITWKYCESLPTNKLQVKCKFCSHTCWGGIARMKHHLVGTKKDVIPCCSIPYEVKTIFLKLLEDKGKKKEKMNLDCGEVTREVRKNDLHQMTINASYKNIEDVIQEICNCIYGNALPFNLWISDVIKDGKKMYKLLDNIVDEIGEEHVVQVVTDGVSNLVTTRRILMEKRTKLFWSPYAAHWLDLILEDIGDLSVFYNTIGNANKVTTYIYRHTRVLNLYRKHSNRRELARPIVTRFATAYLTLNCIKQQKNALRSMFALEEWATCPHATKNEAKQVMNLVLSDGRFWRSITYCLKCVNPLVKVLRLVDDIKKFGTRWNLQLHRPLHVAAYYLNPRYHHDKNFNPDSEVLVGLYETFQIMVLDARIRVAIDQQLEKSKGAKRLFGMDMAIDSRNMKQPIKYMFVLTSLWWESYGGEGKELQKVAMKILSLTCPRNLNTKINKNGKSIVEDEEEIEDFQEVLMEDEDDLSD</sequence>
<proteinExistence type="predicted"/>
<dbReference type="AlphaFoldDB" id="V7BH41"/>
<feature type="domain" description="DUF659" evidence="1">
    <location>
        <begin position="122"/>
        <end position="227"/>
    </location>
</feature>
<dbReference type="OMA" id="MFALEEW"/>
<dbReference type="Gramene" id="ESW16193">
    <property type="protein sequence ID" value="ESW16193"/>
    <property type="gene ID" value="PHAVU_007G136600g"/>
</dbReference>
<dbReference type="InterPro" id="IPR007021">
    <property type="entry name" value="DUF659"/>
</dbReference>
<accession>V7BH41</accession>
<dbReference type="EMBL" id="CM002294">
    <property type="protein sequence ID" value="ESW16193.1"/>
    <property type="molecule type" value="Genomic_DNA"/>
</dbReference>
<evidence type="ECO:0000313" key="2">
    <source>
        <dbReference type="EMBL" id="ESW16193.1"/>
    </source>
</evidence>
<gene>
    <name evidence="2" type="ORF">PHAVU_007G136600g</name>
</gene>
<dbReference type="Pfam" id="PF04937">
    <property type="entry name" value="DUF659"/>
    <property type="match status" value="1"/>
</dbReference>
<organism evidence="2 3">
    <name type="scientific">Phaseolus vulgaris</name>
    <name type="common">Kidney bean</name>
    <name type="synonym">French bean</name>
    <dbReference type="NCBI Taxonomy" id="3885"/>
    <lineage>
        <taxon>Eukaryota</taxon>
        <taxon>Viridiplantae</taxon>
        <taxon>Streptophyta</taxon>
        <taxon>Embryophyta</taxon>
        <taxon>Tracheophyta</taxon>
        <taxon>Spermatophyta</taxon>
        <taxon>Magnoliopsida</taxon>
        <taxon>eudicotyledons</taxon>
        <taxon>Gunneridae</taxon>
        <taxon>Pentapetalae</taxon>
        <taxon>rosids</taxon>
        <taxon>fabids</taxon>
        <taxon>Fabales</taxon>
        <taxon>Fabaceae</taxon>
        <taxon>Papilionoideae</taxon>
        <taxon>50 kb inversion clade</taxon>
        <taxon>NPAAA clade</taxon>
        <taxon>indigoferoid/millettioid clade</taxon>
        <taxon>Phaseoleae</taxon>
        <taxon>Phaseolus</taxon>
    </lineage>
</organism>
<evidence type="ECO:0000259" key="1">
    <source>
        <dbReference type="Pfam" id="PF04937"/>
    </source>
</evidence>
<feature type="non-terminal residue" evidence="2">
    <location>
        <position position="491"/>
    </location>
</feature>
<dbReference type="PANTHER" id="PTHR32166">
    <property type="entry name" value="OSJNBA0013A04.12 PROTEIN"/>
    <property type="match status" value="1"/>
</dbReference>
<reference evidence="3" key="1">
    <citation type="journal article" date="2014" name="Nat. Genet.">
        <title>A reference genome for common bean and genome-wide analysis of dual domestications.</title>
        <authorList>
            <person name="Schmutz J."/>
            <person name="McClean P.E."/>
            <person name="Mamidi S."/>
            <person name="Wu G.A."/>
            <person name="Cannon S.B."/>
            <person name="Grimwood J."/>
            <person name="Jenkins J."/>
            <person name="Shu S."/>
            <person name="Song Q."/>
            <person name="Chavarro C."/>
            <person name="Torres-Torres M."/>
            <person name="Geffroy V."/>
            <person name="Moghaddam S.M."/>
            <person name="Gao D."/>
            <person name="Abernathy B."/>
            <person name="Barry K."/>
            <person name="Blair M."/>
            <person name="Brick M.A."/>
            <person name="Chovatia M."/>
            <person name="Gepts P."/>
            <person name="Goodstein D.M."/>
            <person name="Gonzales M."/>
            <person name="Hellsten U."/>
            <person name="Hyten D.L."/>
            <person name="Jia G."/>
            <person name="Kelly J.D."/>
            <person name="Kudrna D."/>
            <person name="Lee R."/>
            <person name="Richard M.M."/>
            <person name="Miklas P.N."/>
            <person name="Osorno J.M."/>
            <person name="Rodrigues J."/>
            <person name="Thareau V."/>
            <person name="Urrea C.A."/>
            <person name="Wang M."/>
            <person name="Yu Y."/>
            <person name="Zhang M."/>
            <person name="Wing R.A."/>
            <person name="Cregan P.B."/>
            <person name="Rokhsar D.S."/>
            <person name="Jackson S.A."/>
        </authorList>
    </citation>
    <scope>NUCLEOTIDE SEQUENCE [LARGE SCALE GENOMIC DNA]</scope>
    <source>
        <strain evidence="3">cv. G19833</strain>
    </source>
</reference>
<dbReference type="PANTHER" id="PTHR32166:SF74">
    <property type="entry name" value="OS05G0256350 PROTEIN"/>
    <property type="match status" value="1"/>
</dbReference>
<protein>
    <recommendedName>
        <fullName evidence="1">DUF659 domain-containing protein</fullName>
    </recommendedName>
</protein>
<dbReference type="OrthoDB" id="653468at2759"/>
<dbReference type="STRING" id="3885.V7BH41"/>
<dbReference type="InterPro" id="IPR012337">
    <property type="entry name" value="RNaseH-like_sf"/>
</dbReference>